<dbReference type="RefSeq" id="WP_190614917.1">
    <property type="nucleotide sequence ID" value="NZ_AP018712.1"/>
</dbReference>
<dbReference type="PROSITE" id="PS01305">
    <property type="entry name" value="MOAA_NIFB_PQQE"/>
    <property type="match status" value="1"/>
</dbReference>
<dbReference type="InterPro" id="IPR023867">
    <property type="entry name" value="Sulphatase_maturase_rSAM"/>
</dbReference>
<proteinExistence type="inferred from homology"/>
<keyword evidence="3" id="KW-0949">S-adenosyl-L-methionine</keyword>
<sequence>MSKYYWISLTNDCNFSCEYCYQKKKAKTIMNEYTAERIIDLLNLNDSIELIHFFGGEPFMNFPIMNKIVSNLNVNVEKFSITTNLSLLNNDYINFLENYNFNLLLSIDGNKQSHNMGRKTLTNKDTFDNVFKNLKILSKSNISKNISIAKTLTIKNYKNLYDDFLFFNNLGFNTNVNVDMNLKESKESFDIEILKENIKKIISFVMNNDCIDFWNIKEYINVYNNFKLGKKYKNTLSSCTNKENSIISISENGNLYPCHFLYEYDNQGYFPQNIFSFNNIKDIESTFKESFIKNYYFKNLSEYEILKIVESEINSKNCNYCKYIDFCSDKIVDSAKESCFYKRYNLRNNYNSIEKNTLCFQKLFFDSISELLKEGEKNLYNCL</sequence>
<evidence type="ECO:0000313" key="9">
    <source>
        <dbReference type="EMBL" id="BBE32062.1"/>
    </source>
</evidence>
<protein>
    <recommendedName>
        <fullName evidence="8">Radical SAM core domain-containing protein</fullName>
    </recommendedName>
</protein>
<dbReference type="PANTHER" id="PTHR43273">
    <property type="entry name" value="ANAEROBIC SULFATASE-MATURATING ENZYME HOMOLOG ASLB-RELATED"/>
    <property type="match status" value="1"/>
</dbReference>
<keyword evidence="5" id="KW-0408">Iron</keyword>
<dbReference type="GO" id="GO:0051539">
    <property type="term" value="F:4 iron, 4 sulfur cluster binding"/>
    <property type="evidence" value="ECO:0007669"/>
    <property type="project" value="UniProtKB-KW"/>
</dbReference>
<evidence type="ECO:0000259" key="8">
    <source>
        <dbReference type="PROSITE" id="PS51918"/>
    </source>
</evidence>
<evidence type="ECO:0000256" key="7">
    <source>
        <dbReference type="ARBA" id="ARBA00023601"/>
    </source>
</evidence>
<comment type="similarity">
    <text evidence="7">Belongs to the radical SAM superfamily. Anaerobic sulfatase-maturating enzyme family.</text>
</comment>
<dbReference type="InterPro" id="IPR013785">
    <property type="entry name" value="Aldolase_TIM"/>
</dbReference>
<evidence type="ECO:0000313" key="10">
    <source>
        <dbReference type="Proteomes" id="UP000516361"/>
    </source>
</evidence>
<dbReference type="CDD" id="cd01335">
    <property type="entry name" value="Radical_SAM"/>
    <property type="match status" value="1"/>
</dbReference>
<dbReference type="PROSITE" id="PS51918">
    <property type="entry name" value="RADICAL_SAM"/>
    <property type="match status" value="1"/>
</dbReference>
<dbReference type="Gene3D" id="3.20.20.70">
    <property type="entry name" value="Aldolase class I"/>
    <property type="match status" value="1"/>
</dbReference>
<dbReference type="Pfam" id="PF04055">
    <property type="entry name" value="Radical_SAM"/>
    <property type="match status" value="1"/>
</dbReference>
<dbReference type="SFLD" id="SFLDG01386">
    <property type="entry name" value="main_SPASM_domain-containing"/>
    <property type="match status" value="1"/>
</dbReference>
<keyword evidence="4" id="KW-0479">Metal-binding</keyword>
<dbReference type="SFLD" id="SFLDG01067">
    <property type="entry name" value="SPASM/twitch_domain_containing"/>
    <property type="match status" value="1"/>
</dbReference>
<comment type="cofactor">
    <cofactor evidence="1">
        <name>[4Fe-4S] cluster</name>
        <dbReference type="ChEBI" id="CHEBI:49883"/>
    </cofactor>
</comment>
<keyword evidence="6" id="KW-0411">Iron-sulfur</keyword>
<dbReference type="InParanoid" id="A0A7G1GBX4"/>
<evidence type="ECO:0000256" key="1">
    <source>
        <dbReference type="ARBA" id="ARBA00001966"/>
    </source>
</evidence>
<dbReference type="InterPro" id="IPR058240">
    <property type="entry name" value="rSAM_sf"/>
</dbReference>
<dbReference type="SUPFAM" id="SSF102114">
    <property type="entry name" value="Radical SAM enzymes"/>
    <property type="match status" value="1"/>
</dbReference>
<reference evidence="9 10" key="1">
    <citation type="submission" date="2018-06" db="EMBL/GenBank/DDBJ databases">
        <title>Genome sequencing of Oceanotoga sp. sy52.</title>
        <authorList>
            <person name="Mori K."/>
        </authorList>
    </citation>
    <scope>NUCLEOTIDE SEQUENCE [LARGE SCALE GENOMIC DNA]</scope>
    <source>
        <strain evidence="10">sy52</strain>
    </source>
</reference>
<dbReference type="SFLD" id="SFLDG01384">
    <property type="entry name" value="thioether_bond_formation_requi"/>
    <property type="match status" value="1"/>
</dbReference>
<keyword evidence="10" id="KW-1185">Reference proteome</keyword>
<dbReference type="EMBL" id="AP018712">
    <property type="protein sequence ID" value="BBE32062.1"/>
    <property type="molecule type" value="Genomic_DNA"/>
</dbReference>
<evidence type="ECO:0000256" key="4">
    <source>
        <dbReference type="ARBA" id="ARBA00022723"/>
    </source>
</evidence>
<organism evidence="9 10">
    <name type="scientific">Tepiditoga spiralis</name>
    <dbReference type="NCBI Taxonomy" id="2108365"/>
    <lineage>
        <taxon>Bacteria</taxon>
        <taxon>Thermotogati</taxon>
        <taxon>Thermotogota</taxon>
        <taxon>Thermotogae</taxon>
        <taxon>Petrotogales</taxon>
        <taxon>Petrotogaceae</taxon>
        <taxon>Tepiditoga</taxon>
    </lineage>
</organism>
<evidence type="ECO:0000256" key="2">
    <source>
        <dbReference type="ARBA" id="ARBA00022485"/>
    </source>
</evidence>
<dbReference type="GO" id="GO:0016491">
    <property type="term" value="F:oxidoreductase activity"/>
    <property type="evidence" value="ECO:0007669"/>
    <property type="project" value="InterPro"/>
</dbReference>
<dbReference type="AlphaFoldDB" id="A0A7G1GBX4"/>
<gene>
    <name evidence="9" type="ORF">OSSY52_22030</name>
</gene>
<evidence type="ECO:0000256" key="5">
    <source>
        <dbReference type="ARBA" id="ARBA00023004"/>
    </source>
</evidence>
<dbReference type="SFLD" id="SFLDS00029">
    <property type="entry name" value="Radical_SAM"/>
    <property type="match status" value="1"/>
</dbReference>
<dbReference type="InterPro" id="IPR000385">
    <property type="entry name" value="MoaA_NifB_PqqE_Fe-S-bd_CS"/>
</dbReference>
<dbReference type="Proteomes" id="UP000516361">
    <property type="component" value="Chromosome"/>
</dbReference>
<dbReference type="InterPro" id="IPR007197">
    <property type="entry name" value="rSAM"/>
</dbReference>
<dbReference type="KEGG" id="ocy:OSSY52_22030"/>
<dbReference type="GO" id="GO:0046872">
    <property type="term" value="F:metal ion binding"/>
    <property type="evidence" value="ECO:0007669"/>
    <property type="project" value="UniProtKB-KW"/>
</dbReference>
<feature type="domain" description="Radical SAM core" evidence="8">
    <location>
        <begin position="1"/>
        <end position="205"/>
    </location>
</feature>
<evidence type="ECO:0000256" key="6">
    <source>
        <dbReference type="ARBA" id="ARBA00023014"/>
    </source>
</evidence>
<keyword evidence="2" id="KW-0004">4Fe-4S</keyword>
<name>A0A7G1GBX4_9BACT</name>
<dbReference type="PANTHER" id="PTHR43273:SF3">
    <property type="entry name" value="ANAEROBIC SULFATASE-MATURATING ENZYME HOMOLOG ASLB-RELATED"/>
    <property type="match status" value="1"/>
</dbReference>
<accession>A0A7G1GBX4</accession>
<evidence type="ECO:0000256" key="3">
    <source>
        <dbReference type="ARBA" id="ARBA00022691"/>
    </source>
</evidence>